<protein>
    <recommendedName>
        <fullName evidence="3">DUF2247 domain-containing protein</fullName>
    </recommendedName>
</protein>
<dbReference type="HOGENOM" id="CLU_124837_1_0_4"/>
<dbReference type="Proteomes" id="UP000019095">
    <property type="component" value="Chromosome"/>
</dbReference>
<dbReference type="KEGG" id="amim:MIM_c35190"/>
<dbReference type="PATRIC" id="fig|1247726.3.peg.3889"/>
<dbReference type="EMBL" id="CP003915">
    <property type="protein sequence ID" value="AHG65579.1"/>
    <property type="molecule type" value="Genomic_DNA"/>
</dbReference>
<evidence type="ECO:0000313" key="1">
    <source>
        <dbReference type="EMBL" id="AHG65579.1"/>
    </source>
</evidence>
<proteinExistence type="predicted"/>
<dbReference type="RefSeq" id="WP_025374266.1">
    <property type="nucleotide sequence ID" value="NZ_CP003915.1"/>
</dbReference>
<dbReference type="PIRSF" id="PIRSF015278">
    <property type="entry name" value="UCP015278"/>
    <property type="match status" value="1"/>
</dbReference>
<dbReference type="eggNOG" id="COG4304">
    <property type="taxonomic scope" value="Bacteria"/>
</dbReference>
<evidence type="ECO:0008006" key="3">
    <source>
        <dbReference type="Google" id="ProtNLM"/>
    </source>
</evidence>
<accession>W0PF08</accession>
<sequence length="169" mass="20066">MSVYPIPYDFINKIIELSWCDIRWGYEREIITLDIPINEAERRVLSGSYTDRELELSFVIPGQSDEVISLLKLLCSECEMDDESTAKQKWLFIVLRWLWENRHSFNDPLNEIAGIYADFSYPAEIEGFVNYMPPSDGYDPVIHTETENINRLMDNWRYYLERTSSVFER</sequence>
<organism evidence="1 2">
    <name type="scientific">Advenella mimigardefordensis (strain DSM 17166 / LMG 22922 / DPN7)</name>
    <dbReference type="NCBI Taxonomy" id="1247726"/>
    <lineage>
        <taxon>Bacteria</taxon>
        <taxon>Pseudomonadati</taxon>
        <taxon>Pseudomonadota</taxon>
        <taxon>Betaproteobacteria</taxon>
        <taxon>Burkholderiales</taxon>
        <taxon>Alcaligenaceae</taxon>
    </lineage>
</organism>
<dbReference type="OrthoDB" id="8480728at2"/>
<reference evidence="1 2" key="1">
    <citation type="journal article" date="2014" name="Microbiology">
        <title>Unravelling the complete genome sequence of Advenella mimigardefordensis strain DPN7T and novel insights in the catabolism of the xenobiotic polythioester precursor 3,3'-dithiodipropionate.</title>
        <authorList>
            <person name="Wubbeler J.H."/>
            <person name="Hiessl S."/>
            <person name="Schuldes J."/>
            <person name="Thurmer A."/>
            <person name="Daniel R."/>
            <person name="Steinbuchel A."/>
        </authorList>
    </citation>
    <scope>NUCLEOTIDE SEQUENCE [LARGE SCALE GENOMIC DNA]</scope>
    <source>
        <strain evidence="2">DSM 17166 / LMG 22922 / DPN7</strain>
    </source>
</reference>
<keyword evidence="2" id="KW-1185">Reference proteome</keyword>
<dbReference type="AlphaFoldDB" id="W0PF08"/>
<dbReference type="InterPro" id="IPR016630">
    <property type="entry name" value="UCP015278"/>
</dbReference>
<name>W0PF08_ADVMD</name>
<dbReference type="Pfam" id="PF10004">
    <property type="entry name" value="DUF2247"/>
    <property type="match status" value="1"/>
</dbReference>
<gene>
    <name evidence="1" type="ORF">MIM_c35190</name>
</gene>
<evidence type="ECO:0000313" key="2">
    <source>
        <dbReference type="Proteomes" id="UP000019095"/>
    </source>
</evidence>